<reference evidence="1 2" key="1">
    <citation type="submission" date="2018-04" db="EMBL/GenBank/DDBJ databases">
        <title>Sphingobacterium sp. M46 Genome.</title>
        <authorList>
            <person name="Cheng J."/>
            <person name="Li Y."/>
        </authorList>
    </citation>
    <scope>NUCLEOTIDE SEQUENCE [LARGE SCALE GENOMIC DNA]</scope>
    <source>
        <strain evidence="1 2">M46</strain>
    </source>
</reference>
<protein>
    <submittedName>
        <fullName evidence="1">Uncharacterized protein</fullName>
    </submittedName>
</protein>
<name>A0A363NWH5_9SPHI</name>
<dbReference type="OrthoDB" id="645138at2"/>
<sequence length="252" mass="27918">MAKQVGLIKLNGNVGDLSFFKSKTNGFQARMKTGVSADRIASDPAFARTRENGSEFGRAQQEGKKLRGLLKDVLFQNADSRFSLRLANRLLKVIQTDSVNIRGKRGLVAENLVMLQEIECNNRTKLADISLLPIALNYDRSSGTGTLECAQLIPMLNIAKLKGATHVRYMLVLQEFSGEDLDQRPSIQRSEYVDLMTIDPIDLQLTATLQADAAKSVLLLAGLEYFQLVNSAYYPLANGKYNALTIKQVYTP</sequence>
<dbReference type="RefSeq" id="WP_108633509.1">
    <property type="nucleotide sequence ID" value="NZ_QCXX01000002.1"/>
</dbReference>
<evidence type="ECO:0000313" key="2">
    <source>
        <dbReference type="Proteomes" id="UP000250831"/>
    </source>
</evidence>
<keyword evidence="2" id="KW-1185">Reference proteome</keyword>
<dbReference type="Proteomes" id="UP000250831">
    <property type="component" value="Unassembled WGS sequence"/>
</dbReference>
<dbReference type="EMBL" id="QCXX01000002">
    <property type="protein sequence ID" value="PUV25176.1"/>
    <property type="molecule type" value="Genomic_DNA"/>
</dbReference>
<organism evidence="1 2">
    <name type="scientific">Sphingobacterium athyrii</name>
    <dbReference type="NCBI Taxonomy" id="2152717"/>
    <lineage>
        <taxon>Bacteria</taxon>
        <taxon>Pseudomonadati</taxon>
        <taxon>Bacteroidota</taxon>
        <taxon>Sphingobacteriia</taxon>
        <taxon>Sphingobacteriales</taxon>
        <taxon>Sphingobacteriaceae</taxon>
        <taxon>Sphingobacterium</taxon>
    </lineage>
</organism>
<comment type="caution">
    <text evidence="1">The sequence shown here is derived from an EMBL/GenBank/DDBJ whole genome shotgun (WGS) entry which is preliminary data.</text>
</comment>
<gene>
    <name evidence="1" type="ORF">DCO56_09570</name>
</gene>
<proteinExistence type="predicted"/>
<evidence type="ECO:0000313" key="1">
    <source>
        <dbReference type="EMBL" id="PUV25176.1"/>
    </source>
</evidence>
<dbReference type="AlphaFoldDB" id="A0A363NWH5"/>
<accession>A0A363NWH5</accession>